<feature type="transmembrane region" description="Helical" evidence="13">
    <location>
        <begin position="319"/>
        <end position="339"/>
    </location>
</feature>
<feature type="transmembrane region" description="Helical" evidence="13">
    <location>
        <begin position="194"/>
        <end position="215"/>
    </location>
</feature>
<comment type="similarity">
    <text evidence="3">Belongs to the multi antimicrobial extrusion (MATE) (TC 2.A.66.1) family.</text>
</comment>
<keyword evidence="15" id="KW-1185">Reference proteome</keyword>
<feature type="transmembrane region" description="Helical" evidence="13">
    <location>
        <begin position="95"/>
        <end position="113"/>
    </location>
</feature>
<evidence type="ECO:0000256" key="4">
    <source>
        <dbReference type="ARBA" id="ARBA00020268"/>
    </source>
</evidence>
<dbReference type="EMBL" id="CP095075">
    <property type="protein sequence ID" value="UOR13291.1"/>
    <property type="molecule type" value="Genomic_DNA"/>
</dbReference>
<feature type="transmembrane region" description="Helical" evidence="13">
    <location>
        <begin position="12"/>
        <end position="31"/>
    </location>
</feature>
<evidence type="ECO:0000256" key="11">
    <source>
        <dbReference type="ARBA" id="ARBA00023136"/>
    </source>
</evidence>
<gene>
    <name evidence="14" type="ORF">MUO15_07335</name>
</gene>
<keyword evidence="7" id="KW-1003">Cell membrane</keyword>
<protein>
    <recommendedName>
        <fullName evidence="4">Probable multidrug resistance protein NorM</fullName>
    </recommendedName>
    <alternativeName>
        <fullName evidence="12">Multidrug-efflux transporter</fullName>
    </alternativeName>
</protein>
<evidence type="ECO:0000256" key="8">
    <source>
        <dbReference type="ARBA" id="ARBA00022692"/>
    </source>
</evidence>
<feature type="transmembrane region" description="Helical" evidence="13">
    <location>
        <begin position="162"/>
        <end position="182"/>
    </location>
</feature>
<name>A0ABY4HFH7_9BACI</name>
<evidence type="ECO:0000256" key="12">
    <source>
        <dbReference type="ARBA" id="ARBA00031636"/>
    </source>
</evidence>
<evidence type="ECO:0000256" key="10">
    <source>
        <dbReference type="ARBA" id="ARBA00023065"/>
    </source>
</evidence>
<evidence type="ECO:0000256" key="6">
    <source>
        <dbReference type="ARBA" id="ARBA00022449"/>
    </source>
</evidence>
<feature type="transmembrane region" description="Helical" evidence="13">
    <location>
        <begin position="359"/>
        <end position="377"/>
    </location>
</feature>
<evidence type="ECO:0000256" key="1">
    <source>
        <dbReference type="ARBA" id="ARBA00003408"/>
    </source>
</evidence>
<evidence type="ECO:0000256" key="5">
    <source>
        <dbReference type="ARBA" id="ARBA00022448"/>
    </source>
</evidence>
<dbReference type="Proteomes" id="UP000830326">
    <property type="component" value="Chromosome"/>
</dbReference>
<dbReference type="NCBIfam" id="TIGR00797">
    <property type="entry name" value="matE"/>
    <property type="match status" value="1"/>
</dbReference>
<accession>A0ABY4HFH7</accession>
<evidence type="ECO:0000256" key="9">
    <source>
        <dbReference type="ARBA" id="ARBA00022989"/>
    </source>
</evidence>
<keyword evidence="9 13" id="KW-1133">Transmembrane helix</keyword>
<evidence type="ECO:0000256" key="13">
    <source>
        <dbReference type="SAM" id="Phobius"/>
    </source>
</evidence>
<reference evidence="14" key="1">
    <citation type="submission" date="2022-04" db="EMBL/GenBank/DDBJ databases">
        <title>Halobacillus sp. isolated from saltern.</title>
        <authorList>
            <person name="Won M."/>
            <person name="Lee C.-M."/>
            <person name="Woen H.-Y."/>
            <person name="Kwon S.-W."/>
        </authorList>
    </citation>
    <scope>NUCLEOTIDE SEQUENCE</scope>
    <source>
        <strain evidence="14">SSHM10-5</strain>
    </source>
</reference>
<feature type="transmembrane region" description="Helical" evidence="13">
    <location>
        <begin position="133"/>
        <end position="150"/>
    </location>
</feature>
<feature type="transmembrane region" description="Helical" evidence="13">
    <location>
        <begin position="389"/>
        <end position="412"/>
    </location>
</feature>
<comment type="subcellular location">
    <subcellularLocation>
        <location evidence="2">Cell membrane</location>
        <topology evidence="2">Multi-pass membrane protein</topology>
    </subcellularLocation>
</comment>
<keyword evidence="6" id="KW-0050">Antiport</keyword>
<feature type="transmembrane region" description="Helical" evidence="13">
    <location>
        <begin position="244"/>
        <end position="266"/>
    </location>
</feature>
<feature type="transmembrane region" description="Helical" evidence="13">
    <location>
        <begin position="418"/>
        <end position="441"/>
    </location>
</feature>
<evidence type="ECO:0000256" key="7">
    <source>
        <dbReference type="ARBA" id="ARBA00022475"/>
    </source>
</evidence>
<keyword evidence="10" id="KW-0406">Ion transport</keyword>
<dbReference type="InterPro" id="IPR048279">
    <property type="entry name" value="MdtK-like"/>
</dbReference>
<keyword evidence="8 13" id="KW-0812">Transmembrane</keyword>
<evidence type="ECO:0000256" key="3">
    <source>
        <dbReference type="ARBA" id="ARBA00010199"/>
    </source>
</evidence>
<feature type="transmembrane region" description="Helical" evidence="13">
    <location>
        <begin position="51"/>
        <end position="75"/>
    </location>
</feature>
<dbReference type="PANTHER" id="PTHR43298">
    <property type="entry name" value="MULTIDRUG RESISTANCE PROTEIN NORM-RELATED"/>
    <property type="match status" value="1"/>
</dbReference>
<evidence type="ECO:0000256" key="2">
    <source>
        <dbReference type="ARBA" id="ARBA00004651"/>
    </source>
</evidence>
<evidence type="ECO:0000313" key="14">
    <source>
        <dbReference type="EMBL" id="UOR13291.1"/>
    </source>
</evidence>
<keyword evidence="5" id="KW-0813">Transport</keyword>
<dbReference type="PIRSF" id="PIRSF006603">
    <property type="entry name" value="DinF"/>
    <property type="match status" value="1"/>
</dbReference>
<feature type="transmembrane region" description="Helical" evidence="13">
    <location>
        <begin position="286"/>
        <end position="307"/>
    </location>
</feature>
<dbReference type="InterPro" id="IPR002528">
    <property type="entry name" value="MATE_fam"/>
</dbReference>
<dbReference type="CDD" id="cd13131">
    <property type="entry name" value="MATE_NorM_like"/>
    <property type="match status" value="1"/>
</dbReference>
<sequence length="460" mass="50964">MYETKTLKEKIKLFTVILIPIFITQVGMYAMNFFDTIMSGQAGPNDLAGVAIGSSIWLPIFTGLNGILMAISPIVAQLKGAKQDKVIPESVKQGVYLSIVIACLIGGIGFFLIDPILSLMDLESGVRHIAKYYLISLGTGIIPLFVFNILRSFIDALGHSRISMMIILLTLPTNIFFNYVLIFGKWGFPELGGIGAGLATSLTYWVAFGIIAFVIHKLYPLRTYGIFTNWVSPSLKSWWEQLKIGVPIGFAIFFETSIFSAVTFFMTEYDTYTVAAHQAAINFASFVYMMPLSIAFTLTIAVGYEVGARRFTDARTYSYLGITVAVCMSVVAGAILYIFDDTVARLYSSNQRVIELTKNFIFFAIFFQLSDGFGAPIQGVLRGYKDVTITLIMSFVSYWVIGLPTGYLLANYSGLGPYGYWMSLIVGLTAGAITLMLRMLYLQRKNIRLYQVKGEDSSSV</sequence>
<dbReference type="RefSeq" id="WP_245034861.1">
    <property type="nucleotide sequence ID" value="NZ_CP095075.1"/>
</dbReference>
<comment type="function">
    <text evidence="1">Multidrug efflux pump.</text>
</comment>
<dbReference type="Pfam" id="PF01554">
    <property type="entry name" value="MatE"/>
    <property type="match status" value="2"/>
</dbReference>
<proteinExistence type="inferred from homology"/>
<dbReference type="InterPro" id="IPR050222">
    <property type="entry name" value="MATE_MdtK"/>
</dbReference>
<organism evidence="14 15">
    <name type="scientific">Halobacillus amylolyticus</name>
    <dbReference type="NCBI Taxonomy" id="2932259"/>
    <lineage>
        <taxon>Bacteria</taxon>
        <taxon>Bacillati</taxon>
        <taxon>Bacillota</taxon>
        <taxon>Bacilli</taxon>
        <taxon>Bacillales</taxon>
        <taxon>Bacillaceae</taxon>
        <taxon>Halobacillus</taxon>
    </lineage>
</organism>
<evidence type="ECO:0000313" key="15">
    <source>
        <dbReference type="Proteomes" id="UP000830326"/>
    </source>
</evidence>
<keyword evidence="11 13" id="KW-0472">Membrane</keyword>
<dbReference type="PANTHER" id="PTHR43298:SF2">
    <property type="entry name" value="FMN_FAD EXPORTER YEEO-RELATED"/>
    <property type="match status" value="1"/>
</dbReference>